<dbReference type="EMBL" id="CAJOBI010013780">
    <property type="protein sequence ID" value="CAF4173002.1"/>
    <property type="molecule type" value="Genomic_DNA"/>
</dbReference>
<accession>A0A8S2RN10</accession>
<gene>
    <name evidence="1" type="ORF">SMN809_LOCUS20684</name>
</gene>
<evidence type="ECO:0000313" key="2">
    <source>
        <dbReference type="Proteomes" id="UP000676336"/>
    </source>
</evidence>
<proteinExistence type="predicted"/>
<name>A0A8S2RN10_9BILA</name>
<dbReference type="AlphaFoldDB" id="A0A8S2RN10"/>
<dbReference type="Proteomes" id="UP000676336">
    <property type="component" value="Unassembled WGS sequence"/>
</dbReference>
<reference evidence="1" key="1">
    <citation type="submission" date="2021-02" db="EMBL/GenBank/DDBJ databases">
        <authorList>
            <person name="Nowell W R."/>
        </authorList>
    </citation>
    <scope>NUCLEOTIDE SEQUENCE</scope>
</reference>
<feature type="non-terminal residue" evidence="1">
    <location>
        <position position="108"/>
    </location>
</feature>
<organism evidence="1 2">
    <name type="scientific">Rotaria magnacalcarata</name>
    <dbReference type="NCBI Taxonomy" id="392030"/>
    <lineage>
        <taxon>Eukaryota</taxon>
        <taxon>Metazoa</taxon>
        <taxon>Spiralia</taxon>
        <taxon>Gnathifera</taxon>
        <taxon>Rotifera</taxon>
        <taxon>Eurotatoria</taxon>
        <taxon>Bdelloidea</taxon>
        <taxon>Philodinida</taxon>
        <taxon>Philodinidae</taxon>
        <taxon>Rotaria</taxon>
    </lineage>
</organism>
<sequence length="108" mass="12251">IDTKFIKYSGIGDATDWLLQTMNQFKQCGLRRLEQLQAIPFLLVDAAYLCKLFLQKFTCTPLKSQDIPRGDTDKTLSVVTGSSFTSHLQQTIADEIIKKPTYFRGSKD</sequence>
<comment type="caution">
    <text evidence="1">The sequence shown here is derived from an EMBL/GenBank/DDBJ whole genome shotgun (WGS) entry which is preliminary data.</text>
</comment>
<protein>
    <submittedName>
        <fullName evidence="1">Uncharacterized protein</fullName>
    </submittedName>
</protein>
<evidence type="ECO:0000313" key="1">
    <source>
        <dbReference type="EMBL" id="CAF4173002.1"/>
    </source>
</evidence>
<feature type="non-terminal residue" evidence="1">
    <location>
        <position position="1"/>
    </location>
</feature>